<gene>
    <name evidence="2" type="ORF">N0V83_001151</name>
</gene>
<feature type="signal peptide" evidence="1">
    <location>
        <begin position="1"/>
        <end position="17"/>
    </location>
</feature>
<accession>A0A9W8YHT9</accession>
<protein>
    <submittedName>
        <fullName evidence="2">Uncharacterized protein</fullName>
    </submittedName>
</protein>
<dbReference type="EMBL" id="JAPEUY010000002">
    <property type="protein sequence ID" value="KAJ4375873.1"/>
    <property type="molecule type" value="Genomic_DNA"/>
</dbReference>
<reference evidence="2" key="1">
    <citation type="submission" date="2022-10" db="EMBL/GenBank/DDBJ databases">
        <title>Tapping the CABI collections for fungal endophytes: first genome assemblies for Collariella, Neodidymelliopsis, Ascochyta clinopodiicola, Didymella pomorum, Didymosphaeria variabile, Neocosmospora piperis and Neocucurbitaria cava.</title>
        <authorList>
            <person name="Hill R."/>
        </authorList>
    </citation>
    <scope>NUCLEOTIDE SEQUENCE</scope>
    <source>
        <strain evidence="2">IMI 356814</strain>
    </source>
</reference>
<organism evidence="2 3">
    <name type="scientific">Neocucurbitaria cava</name>
    <dbReference type="NCBI Taxonomy" id="798079"/>
    <lineage>
        <taxon>Eukaryota</taxon>
        <taxon>Fungi</taxon>
        <taxon>Dikarya</taxon>
        <taxon>Ascomycota</taxon>
        <taxon>Pezizomycotina</taxon>
        <taxon>Dothideomycetes</taxon>
        <taxon>Pleosporomycetidae</taxon>
        <taxon>Pleosporales</taxon>
        <taxon>Pleosporineae</taxon>
        <taxon>Cucurbitariaceae</taxon>
        <taxon>Neocucurbitaria</taxon>
    </lineage>
</organism>
<evidence type="ECO:0000313" key="3">
    <source>
        <dbReference type="Proteomes" id="UP001140560"/>
    </source>
</evidence>
<comment type="caution">
    <text evidence="2">The sequence shown here is derived from an EMBL/GenBank/DDBJ whole genome shotgun (WGS) entry which is preliminary data.</text>
</comment>
<keyword evidence="1" id="KW-0732">Signal</keyword>
<evidence type="ECO:0000313" key="2">
    <source>
        <dbReference type="EMBL" id="KAJ4375873.1"/>
    </source>
</evidence>
<keyword evidence="3" id="KW-1185">Reference proteome</keyword>
<feature type="chain" id="PRO_5040969737" evidence="1">
    <location>
        <begin position="18"/>
        <end position="223"/>
    </location>
</feature>
<dbReference type="Proteomes" id="UP001140560">
    <property type="component" value="Unassembled WGS sequence"/>
</dbReference>
<dbReference type="OrthoDB" id="3450745at2759"/>
<sequence>MLFTTIVLSALATSTLAFPFKEFEKRNGGHKSNDPQASLPECNADPVACRCPADSFYQTSSSYSFWPVHASEITRLTVNFLDAAWLGTTPERTEGNGTAVGAKRYLRTELPDSQKAELVMEELTELTLRPDGGYYSKFRMGDAPFWYEKKTPGKKGLIAGSWDNIDVRDINGMAYMLWDIHVCFMDLFDLSGFHESAMNNLTSILKAEGKIPQGAATIGPITF</sequence>
<dbReference type="AlphaFoldDB" id="A0A9W8YHT9"/>
<proteinExistence type="predicted"/>
<evidence type="ECO:0000256" key="1">
    <source>
        <dbReference type="SAM" id="SignalP"/>
    </source>
</evidence>
<name>A0A9W8YHT9_9PLEO</name>